<dbReference type="RefSeq" id="XP_003011944.1">
    <property type="nucleotide sequence ID" value="XM_003011898.1"/>
</dbReference>
<dbReference type="GO" id="GO:0140359">
    <property type="term" value="F:ABC-type transporter activity"/>
    <property type="evidence" value="ECO:0007669"/>
    <property type="project" value="InterPro"/>
</dbReference>
<dbReference type="SMART" id="SM00382">
    <property type="entry name" value="AAA"/>
    <property type="match status" value="2"/>
</dbReference>
<dbReference type="PANTHER" id="PTHR24223">
    <property type="entry name" value="ATP-BINDING CASSETTE SUB-FAMILY C"/>
    <property type="match status" value="1"/>
</dbReference>
<keyword evidence="5 12" id="KW-0812">Transmembrane</keyword>
<dbReference type="PANTHER" id="PTHR24223:SF269">
    <property type="entry name" value="ABC MULTIDRUG TRANSPORTER (EUROFUNG)-RELATED"/>
    <property type="match status" value="1"/>
</dbReference>
<feature type="transmembrane region" description="Helical" evidence="12">
    <location>
        <begin position="37"/>
        <end position="58"/>
    </location>
</feature>
<dbReference type="Gene3D" id="3.40.50.300">
    <property type="entry name" value="P-loop containing nucleotide triphosphate hydrolases"/>
    <property type="match status" value="2"/>
</dbReference>
<organism evidence="15 16">
    <name type="scientific">Arthroderma benhamiae (strain ATCC MYA-4681 / CBS 112371)</name>
    <name type="common">Trichophyton mentagrophytes</name>
    <dbReference type="NCBI Taxonomy" id="663331"/>
    <lineage>
        <taxon>Eukaryota</taxon>
        <taxon>Fungi</taxon>
        <taxon>Dikarya</taxon>
        <taxon>Ascomycota</taxon>
        <taxon>Pezizomycotina</taxon>
        <taxon>Eurotiomycetes</taxon>
        <taxon>Eurotiomycetidae</taxon>
        <taxon>Onygenales</taxon>
        <taxon>Arthrodermataceae</taxon>
        <taxon>Trichophyton</taxon>
    </lineage>
</organism>
<dbReference type="KEGG" id="abe:ARB_01699"/>
<feature type="transmembrane region" description="Helical" evidence="12">
    <location>
        <begin position="410"/>
        <end position="435"/>
    </location>
</feature>
<feature type="region of interest" description="Disordered" evidence="11">
    <location>
        <begin position="602"/>
        <end position="635"/>
    </location>
</feature>
<feature type="transmembrane region" description="Helical" evidence="12">
    <location>
        <begin position="946"/>
        <end position="971"/>
    </location>
</feature>
<dbReference type="Pfam" id="PF00664">
    <property type="entry name" value="ABC_membrane"/>
    <property type="match status" value="2"/>
</dbReference>
<evidence type="ECO:0000256" key="8">
    <source>
        <dbReference type="ARBA" id="ARBA00022989"/>
    </source>
</evidence>
<evidence type="ECO:0000256" key="7">
    <source>
        <dbReference type="ARBA" id="ARBA00022840"/>
    </source>
</evidence>
<feature type="domain" description="ABC transmembrane type-1" evidence="14">
    <location>
        <begin position="952"/>
        <end position="1232"/>
    </location>
</feature>
<keyword evidence="6" id="KW-0547">Nucleotide-binding</keyword>
<name>D4AZS9_ARTBC</name>
<keyword evidence="16" id="KW-1185">Reference proteome</keyword>
<feature type="transmembrane region" description="Helical" evidence="12">
    <location>
        <begin position="991"/>
        <end position="1010"/>
    </location>
</feature>
<dbReference type="GO" id="GO:0016887">
    <property type="term" value="F:ATP hydrolysis activity"/>
    <property type="evidence" value="ECO:0007669"/>
    <property type="project" value="InterPro"/>
</dbReference>
<dbReference type="EMBL" id="ABSU01000022">
    <property type="protein sequence ID" value="EFE31304.1"/>
    <property type="molecule type" value="Genomic_DNA"/>
</dbReference>
<dbReference type="PROSITE" id="PS50893">
    <property type="entry name" value="ABC_TRANSPORTER_2"/>
    <property type="match status" value="2"/>
</dbReference>
<dbReference type="FunFam" id="1.20.1560.10:FF:000066">
    <property type="entry name" value="ABC multidrug transporter (Eurofung)"/>
    <property type="match status" value="1"/>
</dbReference>
<dbReference type="SUPFAM" id="SSF90123">
    <property type="entry name" value="ABC transporter transmembrane region"/>
    <property type="match status" value="2"/>
</dbReference>
<dbReference type="eggNOG" id="KOG0054">
    <property type="taxonomic scope" value="Eukaryota"/>
</dbReference>
<dbReference type="GeneID" id="9526501"/>
<keyword evidence="3" id="KW-0813">Transport</keyword>
<comment type="caution">
    <text evidence="15">The sequence shown here is derived from an EMBL/GenBank/DDBJ whole genome shotgun (WGS) entry which is preliminary data.</text>
</comment>
<evidence type="ECO:0000313" key="15">
    <source>
        <dbReference type="EMBL" id="EFE31304.1"/>
    </source>
</evidence>
<dbReference type="InterPro" id="IPR044746">
    <property type="entry name" value="ABCC_6TM_D1"/>
</dbReference>
<dbReference type="GO" id="GO:0005886">
    <property type="term" value="C:plasma membrane"/>
    <property type="evidence" value="ECO:0007669"/>
    <property type="project" value="UniProtKB-SubCell"/>
</dbReference>
<dbReference type="FunFam" id="3.40.50.300:FF:001854">
    <property type="entry name" value="ABC multidrug transporter (Eurofung)"/>
    <property type="match status" value="1"/>
</dbReference>
<evidence type="ECO:0000256" key="12">
    <source>
        <dbReference type="SAM" id="Phobius"/>
    </source>
</evidence>
<accession>D4AZS9</accession>
<protein>
    <recommendedName>
        <fullName evidence="17">ABC multidrug transporter</fullName>
    </recommendedName>
</protein>
<dbReference type="InterPro" id="IPR036640">
    <property type="entry name" value="ABC1_TM_sf"/>
</dbReference>
<keyword evidence="9 12" id="KW-0472">Membrane</keyword>
<feature type="transmembrane region" description="Helical" evidence="12">
    <location>
        <begin position="272"/>
        <end position="294"/>
    </location>
</feature>
<dbReference type="FunFam" id="3.40.50.300:FF:000838">
    <property type="entry name" value="ABC multidrug transporter (Eurofung)"/>
    <property type="match status" value="1"/>
</dbReference>
<dbReference type="InterPro" id="IPR056227">
    <property type="entry name" value="TMD0_ABC"/>
</dbReference>
<feature type="transmembrane region" description="Helical" evidence="12">
    <location>
        <begin position="134"/>
        <end position="151"/>
    </location>
</feature>
<feature type="transmembrane region" description="Helical" evidence="12">
    <location>
        <begin position="1534"/>
        <end position="1554"/>
    </location>
</feature>
<evidence type="ECO:0000256" key="5">
    <source>
        <dbReference type="ARBA" id="ARBA00022692"/>
    </source>
</evidence>
<keyword evidence="7" id="KW-0067">ATP-binding</keyword>
<dbReference type="Pfam" id="PF24357">
    <property type="entry name" value="TMD0_ABC"/>
    <property type="match status" value="1"/>
</dbReference>
<evidence type="ECO:0000256" key="9">
    <source>
        <dbReference type="ARBA" id="ARBA00023136"/>
    </source>
</evidence>
<dbReference type="FunFam" id="1.20.1560.10:FF:000055">
    <property type="entry name" value="ABC multidrug transporter (Eurofung)"/>
    <property type="match status" value="1"/>
</dbReference>
<dbReference type="InterPro" id="IPR003439">
    <property type="entry name" value="ABC_transporter-like_ATP-bd"/>
</dbReference>
<dbReference type="InterPro" id="IPR003593">
    <property type="entry name" value="AAA+_ATPase"/>
</dbReference>
<sequence length="1662" mass="185472">MASNDILCASVEDRTFGPWAQQCRGAFDFTLLFEESILTLVPLCIMILLAPFRIAYLFKKKRKVEDTPLVHMKITSLAAYCGLQLLLVILWTRPDVTRTQLSIAVNVLTLVGSILFILLSYAEHLYTTTPSLMLNVFIFFTLIFDVARARTLWLRDANGTGEIIAWGFTATVALKFVILILEVTEKRFMLKPEYKSYPPEATAGIFNRSFFVWLNALFWEGFSKLLFVEDLYELDKHLLSERIHQRMNDAWEKVKSKTPNSLLMVTFKTLKWPILSIAFPRLCLIGFLFAQPFLLNKAILLASEPITDDTTNQGYGLIFAYVIVYVGLAVTMGQYQHLTYRAITMVRGGLISMLYRKATDINIQDVDPASSMTLMSADIERIVQGWQTMHELWAAAAEVGIAIFLLQKQLGVACVVPIAVSILSLFGSVIAMNFVMAHQASWLEAIERRISATSVMLSSMKGVKMCGLKEVLLTNLHNLRLEELNISKKFRKLLIWNMGFAFVSQIFGPIITFAVFAAINKNGGGNAILDISRVFTSLSLFALLSEPLQALIMSLVTFLGSVGCFTRIQEFLDKPSRVDSRRQPEQRITNLFNLSQQTLALSDKDASKTGEKVNRSSASPTIRSTKSGGSFPLKGLTHSNPEVDAVAIRDGCFAWENEKGAVLKSININIPRSKTTVIVGPVGCGKSTLLKAILGEVVCLGGVVEIASRNIAFCDQTAWHMNESIKDSIVSVLDFDEKWYATVVRACGLAQDLRQLPRGDQTIVGSKGIALSGGQSQRIALARAIYAQKDVLILDDVLSGIDAATENHIFHSLLGEEGLLRRLGTTVIITSSSRKLKPDAVTIGEIIPANNKRAAKRIPYADHIIALSSDGRVDEQGKFEELNVSGGYVSSFNLPSPDWLFKPEPERPLPAPAVIDETPQTSDELEAAANRRMGDMAIYLYYARSIGWPTTIVFMFFISAFVFCISFPTIWLKWWAASNIEAPYEKLGYYLGIYVMLGVLAIISLILGSWQMIITMVPKSGEAFHYTLLKTVLSAPLSFFSTTDQGVTMNRFSQDLQLIDMELPVAALNTFATFVLCFAQMVIIGVASVYAAIAFPLIIGTLYMIQKYYLRTSRQLRFMDLEAKAPLYSQFTECLNGLATIRAFGWQEALEKKNRKLLDRSQKPFYLLFSAQRWLTLVLDMVVAGIAVLLIVLVIKLRGTISGGYAGVALLNVIQFSQSIKLLITFWTTLETHIGAIARIKVFNETAQPEDKEGENTQPPDNWPAQGGIEFKSVSAEYRPGEPILKNVTLTVAPGEKLGICGRTGSGKSSLILTIFRMLELSGGSISIDGIDLSTLPRSEIRSRITGVSQDALILKGSLRLNVDPTGVLGDDAMISALKSVQLWNIVNEKGGLDVDIDEIHLSHGQKQLLCLARAILRPSTILILDEATSNVDNKTDEIMQRVIREKLSSRTIIAVAHKLDTILDFDRVALLDGGELLEYDDPYTLLSTDSSFSRLYASTMAETPEDVEVISVSDEMISTPGTGRNTHNRPSSFFFFFFSPFYFCSSFLLLFLFHHHFDVHFLKNIFLGYIYIDRHGPDLSSKELLRTACQLLHILFTSLLLDLAFGGYHWLAGYHLHYSSFLLFLHTCFLLPLLSYRDNSVYCLINWHILRLYIYITRYLF</sequence>
<evidence type="ECO:0000256" key="10">
    <source>
        <dbReference type="ARBA" id="ARBA00023180"/>
    </source>
</evidence>
<feature type="compositionally biased region" description="Polar residues" evidence="11">
    <location>
        <begin position="615"/>
        <end position="628"/>
    </location>
</feature>
<feature type="compositionally biased region" description="Basic and acidic residues" evidence="11">
    <location>
        <begin position="602"/>
        <end position="614"/>
    </location>
</feature>
<feature type="transmembrane region" description="Helical" evidence="12">
    <location>
        <begin position="1617"/>
        <end position="1635"/>
    </location>
</feature>
<dbReference type="Pfam" id="PF00005">
    <property type="entry name" value="ABC_tran"/>
    <property type="match status" value="2"/>
</dbReference>
<evidence type="ECO:0000256" key="2">
    <source>
        <dbReference type="ARBA" id="ARBA00009726"/>
    </source>
</evidence>
<dbReference type="CDD" id="cd03250">
    <property type="entry name" value="ABCC_MRP_domain1"/>
    <property type="match status" value="1"/>
</dbReference>
<evidence type="ECO:0000256" key="6">
    <source>
        <dbReference type="ARBA" id="ARBA00022741"/>
    </source>
</evidence>
<dbReference type="Gene3D" id="1.20.1560.10">
    <property type="entry name" value="ABC transporter type 1, transmembrane domain"/>
    <property type="match status" value="2"/>
</dbReference>
<feature type="transmembrane region" description="Helical" evidence="12">
    <location>
        <begin position="1063"/>
        <end position="1083"/>
    </location>
</feature>
<feature type="transmembrane region" description="Helical" evidence="12">
    <location>
        <begin position="1174"/>
        <end position="1195"/>
    </location>
</feature>
<dbReference type="GO" id="GO:0005524">
    <property type="term" value="F:ATP binding"/>
    <property type="evidence" value="ECO:0007669"/>
    <property type="project" value="UniProtKB-KW"/>
</dbReference>
<keyword evidence="10" id="KW-0325">Glycoprotein</keyword>
<feature type="transmembrane region" description="Helical" evidence="12">
    <location>
        <begin position="70"/>
        <end position="91"/>
    </location>
</feature>
<dbReference type="CDD" id="cd18580">
    <property type="entry name" value="ABC_6TM_ABCC_D2"/>
    <property type="match status" value="1"/>
</dbReference>
<dbReference type="InterPro" id="IPR050173">
    <property type="entry name" value="ABC_transporter_C-like"/>
</dbReference>
<evidence type="ECO:0000256" key="1">
    <source>
        <dbReference type="ARBA" id="ARBA00004651"/>
    </source>
</evidence>
<dbReference type="InterPro" id="IPR017871">
    <property type="entry name" value="ABC_transporter-like_CS"/>
</dbReference>
<feature type="transmembrane region" description="Helical" evidence="12">
    <location>
        <begin position="163"/>
        <end position="181"/>
    </location>
</feature>
<evidence type="ECO:0000256" key="11">
    <source>
        <dbReference type="SAM" id="MobiDB-lite"/>
    </source>
</evidence>
<keyword evidence="8 12" id="KW-1133">Transmembrane helix</keyword>
<feature type="domain" description="ABC transporter" evidence="13">
    <location>
        <begin position="1269"/>
        <end position="1499"/>
    </location>
</feature>
<evidence type="ECO:0008006" key="17">
    <source>
        <dbReference type="Google" id="ProtNLM"/>
    </source>
</evidence>
<dbReference type="CDD" id="cd03244">
    <property type="entry name" value="ABCC_MRP_domain2"/>
    <property type="match status" value="1"/>
</dbReference>
<evidence type="ECO:0000259" key="13">
    <source>
        <dbReference type="PROSITE" id="PS50893"/>
    </source>
</evidence>
<dbReference type="Proteomes" id="UP000008866">
    <property type="component" value="Unassembled WGS sequence"/>
</dbReference>
<feature type="domain" description="ABC transmembrane type-1" evidence="14">
    <location>
        <begin position="282"/>
        <end position="560"/>
    </location>
</feature>
<comment type="similarity">
    <text evidence="2">Belongs to the ABC transporter superfamily. ABCC family. Conjugate transporter (TC 3.A.1.208) subfamily.</text>
</comment>
<feature type="domain" description="ABC transporter" evidence="13">
    <location>
        <begin position="646"/>
        <end position="894"/>
    </location>
</feature>
<dbReference type="InterPro" id="IPR027417">
    <property type="entry name" value="P-loop_NTPase"/>
</dbReference>
<dbReference type="OMA" id="CWQMIIT"/>
<reference evidence="16" key="1">
    <citation type="journal article" date="2011" name="Genome Biol.">
        <title>Comparative and functional genomics provide insights into the pathogenicity of dermatophytic fungi.</title>
        <authorList>
            <person name="Burmester A."/>
            <person name="Shelest E."/>
            <person name="Gloeckner G."/>
            <person name="Heddergott C."/>
            <person name="Schindler S."/>
            <person name="Staib P."/>
            <person name="Heidel A."/>
            <person name="Felder M."/>
            <person name="Petzold A."/>
            <person name="Szafranski K."/>
            <person name="Feuermann M."/>
            <person name="Pedruzzi I."/>
            <person name="Priebe S."/>
            <person name="Groth M."/>
            <person name="Winkler R."/>
            <person name="Li W."/>
            <person name="Kniemeyer O."/>
            <person name="Schroeckh V."/>
            <person name="Hertweck C."/>
            <person name="Hube B."/>
            <person name="White T.C."/>
            <person name="Platzer M."/>
            <person name="Guthke R."/>
            <person name="Heitman J."/>
            <person name="Woestemeyer J."/>
            <person name="Zipfel P.F."/>
            <person name="Monod M."/>
            <person name="Brakhage A.A."/>
        </authorList>
    </citation>
    <scope>NUCLEOTIDE SEQUENCE [LARGE SCALE GENOMIC DNA]</scope>
    <source>
        <strain evidence="16">ATCC MYA-4681 / CBS 112371</strain>
    </source>
</reference>
<feature type="transmembrane region" description="Helical" evidence="12">
    <location>
        <begin position="103"/>
        <end position="122"/>
    </location>
</feature>
<gene>
    <name evidence="15" type="ORF">ARB_01699</name>
</gene>
<dbReference type="CDD" id="cd18579">
    <property type="entry name" value="ABC_6TM_ABCC_D1"/>
    <property type="match status" value="1"/>
</dbReference>
<dbReference type="HOGENOM" id="CLU_000604_27_5_1"/>
<dbReference type="InterPro" id="IPR044726">
    <property type="entry name" value="ABCC_6TM_D2"/>
</dbReference>
<dbReference type="SUPFAM" id="SSF52540">
    <property type="entry name" value="P-loop containing nucleoside triphosphate hydrolases"/>
    <property type="match status" value="2"/>
</dbReference>
<dbReference type="STRING" id="663331.D4AZS9"/>
<feature type="transmembrane region" description="Helical" evidence="12">
    <location>
        <begin position="494"/>
        <end position="519"/>
    </location>
</feature>
<proteinExistence type="inferred from homology"/>
<keyword evidence="4" id="KW-1003">Cell membrane</keyword>
<dbReference type="PROSITE" id="PS00211">
    <property type="entry name" value="ABC_TRANSPORTER_1"/>
    <property type="match status" value="2"/>
</dbReference>
<evidence type="ECO:0000259" key="14">
    <source>
        <dbReference type="PROSITE" id="PS50929"/>
    </source>
</evidence>
<dbReference type="InterPro" id="IPR011527">
    <property type="entry name" value="ABC1_TM_dom"/>
</dbReference>
<evidence type="ECO:0000256" key="3">
    <source>
        <dbReference type="ARBA" id="ARBA00022448"/>
    </source>
</evidence>
<evidence type="ECO:0000256" key="4">
    <source>
        <dbReference type="ARBA" id="ARBA00022475"/>
    </source>
</evidence>
<feature type="transmembrane region" description="Helical" evidence="12">
    <location>
        <begin position="314"/>
        <end position="335"/>
    </location>
</feature>
<comment type="subcellular location">
    <subcellularLocation>
        <location evidence="1">Cell membrane</location>
        <topology evidence="1">Multi-pass membrane protein</topology>
    </subcellularLocation>
</comment>
<evidence type="ECO:0000313" key="16">
    <source>
        <dbReference type="Proteomes" id="UP000008866"/>
    </source>
</evidence>
<dbReference type="PROSITE" id="PS50929">
    <property type="entry name" value="ABC_TM1F"/>
    <property type="match status" value="2"/>
</dbReference>
<feature type="transmembrane region" description="Helical" evidence="12">
    <location>
        <begin position="1089"/>
        <end position="1110"/>
    </location>
</feature>